<feature type="region of interest" description="Disordered" evidence="2">
    <location>
        <begin position="561"/>
        <end position="605"/>
    </location>
</feature>
<protein>
    <recommendedName>
        <fullName evidence="1">BTB/POZ domain-containing protein 9</fullName>
    </recommendedName>
</protein>
<dbReference type="InterPro" id="IPR052407">
    <property type="entry name" value="BTB_POZ_domain_cont_9"/>
</dbReference>
<dbReference type="GO" id="GO:0005737">
    <property type="term" value="C:cytoplasm"/>
    <property type="evidence" value="ECO:0007669"/>
    <property type="project" value="TreeGrafter"/>
</dbReference>
<dbReference type="Gene3D" id="1.25.40.420">
    <property type="match status" value="1"/>
</dbReference>
<feature type="domain" description="BTB" evidence="3">
    <location>
        <begin position="34"/>
        <end position="101"/>
    </location>
</feature>
<name>E4WWK9_OIKDI</name>
<dbReference type="InterPro" id="IPR000421">
    <property type="entry name" value="FA58C"/>
</dbReference>
<dbReference type="SUPFAM" id="SSF54695">
    <property type="entry name" value="POZ domain"/>
    <property type="match status" value="1"/>
</dbReference>
<dbReference type="PANTHER" id="PTHR46306">
    <property type="entry name" value="BTB/POZ DOMAIN-CONTAINING PROTEIN 9"/>
    <property type="match status" value="1"/>
</dbReference>
<feature type="compositionally biased region" description="Acidic residues" evidence="2">
    <location>
        <begin position="584"/>
        <end position="598"/>
    </location>
</feature>
<evidence type="ECO:0000313" key="5">
    <source>
        <dbReference type="Proteomes" id="UP000001307"/>
    </source>
</evidence>
<dbReference type="SMART" id="SM00225">
    <property type="entry name" value="BTB"/>
    <property type="match status" value="1"/>
</dbReference>
<dbReference type="Pfam" id="PF07707">
    <property type="entry name" value="BACK"/>
    <property type="match status" value="1"/>
</dbReference>
<gene>
    <name evidence="4" type="ORF">GSOID_T00011278001</name>
</gene>
<dbReference type="PANTHER" id="PTHR46306:SF1">
    <property type="entry name" value="BTB_POZ DOMAIN-CONTAINING PROTEIN 9"/>
    <property type="match status" value="1"/>
</dbReference>
<dbReference type="InterPro" id="IPR008979">
    <property type="entry name" value="Galactose-bd-like_sf"/>
</dbReference>
<dbReference type="InterPro" id="IPR011705">
    <property type="entry name" value="BACK"/>
</dbReference>
<dbReference type="GO" id="GO:0008344">
    <property type="term" value="P:adult locomotory behavior"/>
    <property type="evidence" value="ECO:0007669"/>
    <property type="project" value="TreeGrafter"/>
</dbReference>
<dbReference type="Gene3D" id="3.30.710.10">
    <property type="entry name" value="Potassium Channel Kv1.1, Chain A"/>
    <property type="match status" value="1"/>
</dbReference>
<keyword evidence="5" id="KW-1185">Reference proteome</keyword>
<dbReference type="InParanoid" id="E4WWK9"/>
<dbReference type="Gene3D" id="2.60.120.260">
    <property type="entry name" value="Galactose-binding domain-like"/>
    <property type="match status" value="2"/>
</dbReference>
<organism evidence="4">
    <name type="scientific">Oikopleura dioica</name>
    <name type="common">Tunicate</name>
    <dbReference type="NCBI Taxonomy" id="34765"/>
    <lineage>
        <taxon>Eukaryota</taxon>
        <taxon>Metazoa</taxon>
        <taxon>Chordata</taxon>
        <taxon>Tunicata</taxon>
        <taxon>Appendicularia</taxon>
        <taxon>Copelata</taxon>
        <taxon>Oikopleuridae</taxon>
        <taxon>Oikopleura</taxon>
    </lineage>
</organism>
<evidence type="ECO:0000256" key="2">
    <source>
        <dbReference type="SAM" id="MobiDB-lite"/>
    </source>
</evidence>
<dbReference type="OrthoDB" id="9997739at2759"/>
<sequence length="605" mass="69137">MSRWVGDNDKSSISAVDQLSECFEDLLKKGEDLSDITFVVDNKEFYLHRCVLASRSSYFRALLFGGMRESQEDKVELRDTTDAAFSKLIFFIYTGRIELQLLDKDLVLDILRLAHRYGLEQLVSLLSKFLNSTLRLRDVCKIFNHAIMFQLDDLVQSTSDFMDRHATEILESEELLHLSDDALIKLISRNSFCASELVIFRAVSAWCEYHSVTGSDAEPILECVRLPLIGMKELLHEVRPMGIASPDSIMDAISLKVESRDMELPHRGVIFPDRNMAVGTEGAEVIDGEFIQFLLDGNSTDYNNDKGFSRHIIGNSESGEPKAIVISLAQPTILNHLKLLLWDKDDRAYSYYIEVSVDGKDYLKVIDYANYFCRSWQNLYFPQRVVRFIRIVGTANTANNVFHLVALEAYFRENVPEFDQKGIIKPAKNVACVREGATVIEGVSRTRDTLISGQLGEYDWEQGYTCHQLGVGAIVVQLAQPYLLGSMRLLLWDCDDRQYTFDIYVSTDRKTWQLVVKKEQLCRSWQYMEFPARPVVFFQVVGTHNTANEVFHAVHFESPAQVGPEETEARWRPSPSQFENPNQEVEENTNSEETEDETLSNPEPT</sequence>
<dbReference type="CDD" id="cd18287">
    <property type="entry name" value="BTB_POZ_BTBD9"/>
    <property type="match status" value="1"/>
</dbReference>
<dbReference type="InterPro" id="IPR034091">
    <property type="entry name" value="BTBD9_BACK-like_dom"/>
</dbReference>
<evidence type="ECO:0000256" key="1">
    <source>
        <dbReference type="ARBA" id="ARBA00020216"/>
    </source>
</evidence>
<dbReference type="InterPro" id="IPR000210">
    <property type="entry name" value="BTB/POZ_dom"/>
</dbReference>
<dbReference type="PROSITE" id="PS50097">
    <property type="entry name" value="BTB"/>
    <property type="match status" value="1"/>
</dbReference>
<dbReference type="Pfam" id="PF00754">
    <property type="entry name" value="F5_F8_type_C"/>
    <property type="match status" value="1"/>
</dbReference>
<dbReference type="SUPFAM" id="SSF49785">
    <property type="entry name" value="Galactose-binding domain-like"/>
    <property type="match status" value="2"/>
</dbReference>
<dbReference type="CDD" id="cd14822">
    <property type="entry name" value="BACK_BTBD9"/>
    <property type="match status" value="1"/>
</dbReference>
<dbReference type="GO" id="GO:0050804">
    <property type="term" value="P:modulation of chemical synaptic transmission"/>
    <property type="evidence" value="ECO:0007669"/>
    <property type="project" value="TreeGrafter"/>
</dbReference>
<dbReference type="InterPro" id="IPR011333">
    <property type="entry name" value="SKP1/BTB/POZ_sf"/>
</dbReference>
<dbReference type="SMART" id="SM00875">
    <property type="entry name" value="BACK"/>
    <property type="match status" value="1"/>
</dbReference>
<dbReference type="GO" id="GO:0048512">
    <property type="term" value="P:circadian behavior"/>
    <property type="evidence" value="ECO:0007669"/>
    <property type="project" value="TreeGrafter"/>
</dbReference>
<accession>E4WWK9</accession>
<evidence type="ECO:0000313" key="4">
    <source>
        <dbReference type="EMBL" id="CBY21751.1"/>
    </source>
</evidence>
<dbReference type="EMBL" id="FN653018">
    <property type="protein sequence ID" value="CBY21751.1"/>
    <property type="molecule type" value="Genomic_DNA"/>
</dbReference>
<proteinExistence type="predicted"/>
<evidence type="ECO:0000259" key="3">
    <source>
        <dbReference type="PROSITE" id="PS50097"/>
    </source>
</evidence>
<dbReference type="AlphaFoldDB" id="E4WWK9"/>
<reference evidence="4" key="1">
    <citation type="journal article" date="2010" name="Science">
        <title>Plasticity of animal genome architecture unmasked by rapid evolution of a pelagic tunicate.</title>
        <authorList>
            <person name="Denoeud F."/>
            <person name="Henriet S."/>
            <person name="Mungpakdee S."/>
            <person name="Aury J.M."/>
            <person name="Da Silva C."/>
            <person name="Brinkmann H."/>
            <person name="Mikhaleva J."/>
            <person name="Olsen L.C."/>
            <person name="Jubin C."/>
            <person name="Canestro C."/>
            <person name="Bouquet J.M."/>
            <person name="Danks G."/>
            <person name="Poulain J."/>
            <person name="Campsteijn C."/>
            <person name="Adamski M."/>
            <person name="Cross I."/>
            <person name="Yadetie F."/>
            <person name="Muffato M."/>
            <person name="Louis A."/>
            <person name="Butcher S."/>
            <person name="Tsagkogeorga G."/>
            <person name="Konrad A."/>
            <person name="Singh S."/>
            <person name="Jensen M.F."/>
            <person name="Cong E.H."/>
            <person name="Eikeseth-Otteraa H."/>
            <person name="Noel B."/>
            <person name="Anthouard V."/>
            <person name="Porcel B.M."/>
            <person name="Kachouri-Lafond R."/>
            <person name="Nishino A."/>
            <person name="Ugolini M."/>
            <person name="Chourrout P."/>
            <person name="Nishida H."/>
            <person name="Aasland R."/>
            <person name="Huzurbazar S."/>
            <person name="Westhof E."/>
            <person name="Delsuc F."/>
            <person name="Lehrach H."/>
            <person name="Reinhardt R."/>
            <person name="Weissenbach J."/>
            <person name="Roy S.W."/>
            <person name="Artiguenave F."/>
            <person name="Postlethwait J.H."/>
            <person name="Manak J.R."/>
            <person name="Thompson E.M."/>
            <person name="Jaillon O."/>
            <person name="Du Pasquier L."/>
            <person name="Boudinot P."/>
            <person name="Liberles D.A."/>
            <person name="Volff J.N."/>
            <person name="Philippe H."/>
            <person name="Lenhard B."/>
            <person name="Roest Crollius H."/>
            <person name="Wincker P."/>
            <person name="Chourrout D."/>
        </authorList>
    </citation>
    <scope>NUCLEOTIDE SEQUENCE [LARGE SCALE GENOMIC DNA]</scope>
</reference>
<dbReference type="Pfam" id="PF00651">
    <property type="entry name" value="BTB"/>
    <property type="match status" value="1"/>
</dbReference>
<dbReference type="Proteomes" id="UP000001307">
    <property type="component" value="Unassembled WGS sequence"/>
</dbReference>
<dbReference type="FunCoup" id="E4WWK9">
    <property type="interactions" value="344"/>
</dbReference>